<dbReference type="EMBL" id="JAODUP010000104">
    <property type="protein sequence ID" value="KAK2162084.1"/>
    <property type="molecule type" value="Genomic_DNA"/>
</dbReference>
<protein>
    <recommendedName>
        <fullName evidence="4">28S ribosomal protein S27, mitochondrial</fullName>
    </recommendedName>
</protein>
<dbReference type="PANTHER" id="PTHR21393">
    <property type="entry name" value="MITOCHONDRIAL 28S RIBOSOMAL PROTEIN S27"/>
    <property type="match status" value="1"/>
</dbReference>
<evidence type="ECO:0008006" key="4">
    <source>
        <dbReference type="Google" id="ProtNLM"/>
    </source>
</evidence>
<evidence type="ECO:0000256" key="1">
    <source>
        <dbReference type="ARBA" id="ARBA00004173"/>
    </source>
</evidence>
<dbReference type="InterPro" id="IPR019266">
    <property type="entry name" value="Ribosomal_mS27"/>
</dbReference>
<keyword evidence="3" id="KW-1185">Reference proteome</keyword>
<dbReference type="Proteomes" id="UP001208570">
    <property type="component" value="Unassembled WGS sequence"/>
</dbReference>
<accession>A0AAD9NCE5</accession>
<evidence type="ECO:0000313" key="3">
    <source>
        <dbReference type="Proteomes" id="UP001208570"/>
    </source>
</evidence>
<dbReference type="AlphaFoldDB" id="A0AAD9NCE5"/>
<gene>
    <name evidence="2" type="ORF">LSH36_104g02045</name>
</gene>
<name>A0AAD9NCE5_9ANNE</name>
<dbReference type="PANTHER" id="PTHR21393:SF0">
    <property type="entry name" value="SMALL RIBOSOMAL SUBUNIT PROTEIN MS27"/>
    <property type="match status" value="1"/>
</dbReference>
<dbReference type="GO" id="GO:0005739">
    <property type="term" value="C:mitochondrion"/>
    <property type="evidence" value="ECO:0007669"/>
    <property type="project" value="UniProtKB-SubCell"/>
</dbReference>
<comment type="caution">
    <text evidence="2">The sequence shown here is derived from an EMBL/GenBank/DDBJ whole genome shotgun (WGS) entry which is preliminary data.</text>
</comment>
<comment type="subcellular location">
    <subcellularLocation>
        <location evidence="1">Mitochondrion</location>
    </subcellularLocation>
</comment>
<organism evidence="2 3">
    <name type="scientific">Paralvinella palmiformis</name>
    <dbReference type="NCBI Taxonomy" id="53620"/>
    <lineage>
        <taxon>Eukaryota</taxon>
        <taxon>Metazoa</taxon>
        <taxon>Spiralia</taxon>
        <taxon>Lophotrochozoa</taxon>
        <taxon>Annelida</taxon>
        <taxon>Polychaeta</taxon>
        <taxon>Sedentaria</taxon>
        <taxon>Canalipalpata</taxon>
        <taxon>Terebellida</taxon>
        <taxon>Terebelliformia</taxon>
        <taxon>Alvinellidae</taxon>
        <taxon>Paralvinella</taxon>
    </lineage>
</organism>
<dbReference type="InterPro" id="IPR034913">
    <property type="entry name" value="mS27/PTCD2"/>
</dbReference>
<sequence>MAAVSRITLKRLFCKYGKNVAISRNTVRTILSDAYYCHNKWAERLQTSILQKVNIDDFAVKLQEKYDREKLMNAVDMDILANKFEQLSRKQLDFAQSLFYKFRHTNECLKVSESTHHALVRALLELQEYDRLWEILKDKINYGVFLDCYVANILMDHFIKKEMYYEAALVAYDMMLQEDFTHPLSRALSWYACHLRWRNPPATMEEVTEQEQQEEEDEDEEEKVIKVPFIENPWYDDHFDIPKEMQLLGKTLTMVTREEANLLGRSYMLIGWGLYEKFERGLELLAQWVESDEDKAVCQEALTDFHNRLENVETKEAPAEQKPPGVIQLEDLLPFVTPEQKTEYLERLQVLEEKLRSSGKIIEDFNLAEQLQKYAADVAQSQEQTDISQQVALFDAWNEKRQELVDEQIAEFRRSLKRKEIEKRLEELREQELRLTFFENKERIRLMMKRGKQVQELEELFQSEEYLHWSQRP</sequence>
<dbReference type="InterPro" id="IPR011990">
    <property type="entry name" value="TPR-like_helical_dom_sf"/>
</dbReference>
<evidence type="ECO:0000313" key="2">
    <source>
        <dbReference type="EMBL" id="KAK2162084.1"/>
    </source>
</evidence>
<proteinExistence type="predicted"/>
<dbReference type="Pfam" id="PF10037">
    <property type="entry name" value="MRP-S27"/>
    <property type="match status" value="1"/>
</dbReference>
<reference evidence="2" key="1">
    <citation type="journal article" date="2023" name="Mol. Biol. Evol.">
        <title>Third-Generation Sequencing Reveals the Adaptive Role of the Epigenome in Three Deep-Sea Polychaetes.</title>
        <authorList>
            <person name="Perez M."/>
            <person name="Aroh O."/>
            <person name="Sun Y."/>
            <person name="Lan Y."/>
            <person name="Juniper S.K."/>
            <person name="Young C.R."/>
            <person name="Angers B."/>
            <person name="Qian P.Y."/>
        </authorList>
    </citation>
    <scope>NUCLEOTIDE SEQUENCE</scope>
    <source>
        <strain evidence="2">P08H-3</strain>
    </source>
</reference>
<dbReference type="Gene3D" id="1.25.40.10">
    <property type="entry name" value="Tetratricopeptide repeat domain"/>
    <property type="match status" value="1"/>
</dbReference>